<keyword evidence="2" id="KW-1185">Reference proteome</keyword>
<evidence type="ECO:0008006" key="3">
    <source>
        <dbReference type="Google" id="ProtNLM"/>
    </source>
</evidence>
<dbReference type="RefSeq" id="WP_305025141.1">
    <property type="nucleotide sequence ID" value="NZ_JAUQTB010000010.1"/>
</dbReference>
<dbReference type="Proteomes" id="UP001240171">
    <property type="component" value="Unassembled WGS sequence"/>
</dbReference>
<reference evidence="1 2" key="1">
    <citation type="submission" date="2023-07" db="EMBL/GenBank/DDBJ databases">
        <title>Paenibacillus sp. JX-17 nov. isolated from soil.</title>
        <authorList>
            <person name="Wan Y."/>
            <person name="Liu B."/>
        </authorList>
    </citation>
    <scope>NUCLEOTIDE SEQUENCE [LARGE SCALE GENOMIC DNA]</scope>
    <source>
        <strain evidence="1 2">JX-17</strain>
    </source>
</reference>
<dbReference type="EMBL" id="JAUQTB010000010">
    <property type="protein sequence ID" value="MDO7907926.1"/>
    <property type="molecule type" value="Genomic_DNA"/>
</dbReference>
<comment type="caution">
    <text evidence="1">The sequence shown here is derived from an EMBL/GenBank/DDBJ whole genome shotgun (WGS) entry which is preliminary data.</text>
</comment>
<organism evidence="1 2">
    <name type="scientific">Paenibacillus lacisoli</name>
    <dbReference type="NCBI Taxonomy" id="3064525"/>
    <lineage>
        <taxon>Bacteria</taxon>
        <taxon>Bacillati</taxon>
        <taxon>Bacillota</taxon>
        <taxon>Bacilli</taxon>
        <taxon>Bacillales</taxon>
        <taxon>Paenibacillaceae</taxon>
        <taxon>Paenibacillus</taxon>
    </lineage>
</organism>
<sequence>MILKTKLELELELYAEEIIEEDLETNFSCCWGTFACFSSSGTSSAGTGSTGACGC</sequence>
<proteinExistence type="predicted"/>
<accession>A0ABT9CF73</accession>
<evidence type="ECO:0000313" key="2">
    <source>
        <dbReference type="Proteomes" id="UP001240171"/>
    </source>
</evidence>
<name>A0ABT9CF73_9BACL</name>
<protein>
    <recommendedName>
        <fullName evidence="3">Lantibiotic</fullName>
    </recommendedName>
</protein>
<evidence type="ECO:0000313" key="1">
    <source>
        <dbReference type="EMBL" id="MDO7907926.1"/>
    </source>
</evidence>
<gene>
    <name evidence="1" type="ORF">Q5741_16050</name>
</gene>